<dbReference type="InterPro" id="IPR001509">
    <property type="entry name" value="Epimerase_deHydtase"/>
</dbReference>
<dbReference type="InterPro" id="IPR050177">
    <property type="entry name" value="Lipid_A_modif_metabolic_enz"/>
</dbReference>
<dbReference type="InterPro" id="IPR036291">
    <property type="entry name" value="NAD(P)-bd_dom_sf"/>
</dbReference>
<dbReference type="PANTHER" id="PTHR43245">
    <property type="entry name" value="BIFUNCTIONAL POLYMYXIN RESISTANCE PROTEIN ARNA"/>
    <property type="match status" value="1"/>
</dbReference>
<dbReference type="Pfam" id="PF01370">
    <property type="entry name" value="Epimerase"/>
    <property type="match status" value="1"/>
</dbReference>
<reference evidence="2 3" key="1">
    <citation type="submission" date="2020-02" db="EMBL/GenBank/DDBJ databases">
        <authorList>
            <person name="Zheng R.K."/>
            <person name="Sun C.M."/>
        </authorList>
    </citation>
    <scope>NUCLEOTIDE SEQUENCE [LARGE SCALE GENOMIC DNA]</scope>
    <source>
        <strain evidence="3">zrk13</strain>
    </source>
</reference>
<dbReference type="SUPFAM" id="SSF51735">
    <property type="entry name" value="NAD(P)-binding Rossmann-fold domains"/>
    <property type="match status" value="1"/>
</dbReference>
<name>A0A7L7KSI5_9MOLU</name>
<accession>A0A7L7KSI5</accession>
<dbReference type="EMBL" id="CP048914">
    <property type="protein sequence ID" value="QMS85780.1"/>
    <property type="molecule type" value="Genomic_DNA"/>
</dbReference>
<protein>
    <submittedName>
        <fullName evidence="2">NAD-dependent epimerase/dehydratase family protein</fullName>
    </submittedName>
</protein>
<dbReference type="AlphaFoldDB" id="A0A7L7KSI5"/>
<dbReference type="KEGG" id="xcl:G4Z02_08490"/>
<dbReference type="RefSeq" id="WP_258877588.1">
    <property type="nucleotide sequence ID" value="NZ_CP048914.1"/>
</dbReference>
<evidence type="ECO:0000313" key="2">
    <source>
        <dbReference type="EMBL" id="QMS85780.1"/>
    </source>
</evidence>
<keyword evidence="3" id="KW-1185">Reference proteome</keyword>
<evidence type="ECO:0000313" key="3">
    <source>
        <dbReference type="Proteomes" id="UP000514720"/>
    </source>
</evidence>
<evidence type="ECO:0000259" key="1">
    <source>
        <dbReference type="Pfam" id="PF01370"/>
    </source>
</evidence>
<gene>
    <name evidence="2" type="ORF">G4Z02_08490</name>
</gene>
<organism evidence="2 3">
    <name type="scientific">Candidatus Xianfuyuplasma coldseepsis</name>
    <dbReference type="NCBI Taxonomy" id="2782163"/>
    <lineage>
        <taxon>Bacteria</taxon>
        <taxon>Bacillati</taxon>
        <taxon>Mycoplasmatota</taxon>
        <taxon>Mollicutes</taxon>
        <taxon>Candidatus Izemoplasmatales</taxon>
        <taxon>Candidatus Izemoplasmataceae</taxon>
        <taxon>Candidatus Xianfuyuplasma</taxon>
    </lineage>
</organism>
<dbReference type="Proteomes" id="UP000514720">
    <property type="component" value="Chromosome"/>
</dbReference>
<feature type="domain" description="NAD-dependent epimerase/dehydratase" evidence="1">
    <location>
        <begin position="88"/>
        <end position="214"/>
    </location>
</feature>
<sequence length="331" mass="38446">MNILFIGGTGIISTAVSKLAVERGMNLFVLNRGKHNDVLPKEVHILQGDIYDEEGIATLLEGKYFDAIVQWIAFTVEHVERDVRLFKDHTDQYIFISSASAYQKPLPFLPITEEVPLDNPYWQYSKNKQLCEEYLLSHQSNKFHVTIIRPSHTYNEKMLISQLNSPSHPYTLLDRMYQNKPIIIPDEGMQLWTLTYNMDFAHAFLDVIGNPETYGEYYHITSDKVYTWERINEMIAEACGVTPNIIYIPWDVIFEHFPEWKPEILGDKQKSAVFDNSKIKSVAPSYKSETDYGDIVKQAVEYYRNNPELQTIDTTFNGRYDALIKAYDQED</sequence>
<proteinExistence type="predicted"/>
<dbReference type="Gene3D" id="3.40.50.720">
    <property type="entry name" value="NAD(P)-binding Rossmann-like Domain"/>
    <property type="match status" value="1"/>
</dbReference>